<proteinExistence type="predicted"/>
<evidence type="ECO:0000256" key="1">
    <source>
        <dbReference type="ARBA" id="ARBA00004123"/>
    </source>
</evidence>
<dbReference type="InterPro" id="IPR016197">
    <property type="entry name" value="Chromo-like_dom_sf"/>
</dbReference>
<name>A0A6S7JWS3_PARCT</name>
<feature type="compositionally biased region" description="Basic and acidic residues" evidence="3">
    <location>
        <begin position="80"/>
        <end position="93"/>
    </location>
</feature>
<feature type="region of interest" description="Disordered" evidence="3">
    <location>
        <begin position="71"/>
        <end position="104"/>
    </location>
</feature>
<evidence type="ECO:0000313" key="4">
    <source>
        <dbReference type="EMBL" id="CAB4033710.1"/>
    </source>
</evidence>
<dbReference type="AlphaFoldDB" id="A0A6S7JWS3"/>
<reference evidence="4" key="1">
    <citation type="submission" date="2020-04" db="EMBL/GenBank/DDBJ databases">
        <authorList>
            <person name="Alioto T."/>
            <person name="Alioto T."/>
            <person name="Gomez Garrido J."/>
        </authorList>
    </citation>
    <scope>NUCLEOTIDE SEQUENCE</scope>
    <source>
        <strain evidence="4">A484AB</strain>
    </source>
</reference>
<dbReference type="InterPro" id="IPR051219">
    <property type="entry name" value="Heterochromatin_chromo-domain"/>
</dbReference>
<evidence type="ECO:0000313" key="5">
    <source>
        <dbReference type="Proteomes" id="UP001152795"/>
    </source>
</evidence>
<dbReference type="InterPro" id="IPR017984">
    <property type="entry name" value="Chromo_dom_subgr"/>
</dbReference>
<dbReference type="GO" id="GO:0005634">
    <property type="term" value="C:nucleus"/>
    <property type="evidence" value="ECO:0007669"/>
    <property type="project" value="UniProtKB-SubCell"/>
</dbReference>
<dbReference type="SUPFAM" id="SSF54160">
    <property type="entry name" value="Chromo domain-like"/>
    <property type="match status" value="1"/>
</dbReference>
<keyword evidence="5" id="KW-1185">Reference proteome</keyword>
<comment type="subcellular location">
    <subcellularLocation>
        <location evidence="1">Nucleus</location>
    </subcellularLocation>
</comment>
<comment type="caution">
    <text evidence="4">The sequence shown here is derived from an EMBL/GenBank/DDBJ whole genome shotgun (WGS) entry which is preliminary data.</text>
</comment>
<dbReference type="PRINTS" id="PR00504">
    <property type="entry name" value="CHROMODOMAIN"/>
</dbReference>
<dbReference type="PROSITE" id="PS50013">
    <property type="entry name" value="CHROMO_2"/>
    <property type="match status" value="1"/>
</dbReference>
<accession>A0A6S7JWS3</accession>
<dbReference type="InterPro" id="IPR000953">
    <property type="entry name" value="Chromo/chromo_shadow_dom"/>
</dbReference>
<sequence>MGKRSKNASKQKADEVEVEEEDYIVEKIVDERYVDGTLEYFLKWKGYSSLDNTWEPAENLDCPELLEEFKKTRVAPPRDSSSESDSRKRKADENSNAELKIAKT</sequence>
<dbReference type="OrthoDB" id="1918685at2759"/>
<organism evidence="4 5">
    <name type="scientific">Paramuricea clavata</name>
    <name type="common">Red gorgonian</name>
    <name type="synonym">Violescent sea-whip</name>
    <dbReference type="NCBI Taxonomy" id="317549"/>
    <lineage>
        <taxon>Eukaryota</taxon>
        <taxon>Metazoa</taxon>
        <taxon>Cnidaria</taxon>
        <taxon>Anthozoa</taxon>
        <taxon>Octocorallia</taxon>
        <taxon>Malacalcyonacea</taxon>
        <taxon>Plexauridae</taxon>
        <taxon>Paramuricea</taxon>
    </lineage>
</organism>
<gene>
    <name evidence="4" type="ORF">PACLA_8A013799</name>
</gene>
<dbReference type="Pfam" id="PF00385">
    <property type="entry name" value="Chromo"/>
    <property type="match status" value="1"/>
</dbReference>
<keyword evidence="2" id="KW-0539">Nucleus</keyword>
<evidence type="ECO:0000256" key="2">
    <source>
        <dbReference type="ARBA" id="ARBA00023242"/>
    </source>
</evidence>
<dbReference type="InterPro" id="IPR023779">
    <property type="entry name" value="Chromodomain_CS"/>
</dbReference>
<dbReference type="Proteomes" id="UP001152795">
    <property type="component" value="Unassembled WGS sequence"/>
</dbReference>
<evidence type="ECO:0000256" key="3">
    <source>
        <dbReference type="SAM" id="MobiDB-lite"/>
    </source>
</evidence>
<dbReference type="EMBL" id="CACRXK020019485">
    <property type="protein sequence ID" value="CAB4033710.1"/>
    <property type="molecule type" value="Genomic_DNA"/>
</dbReference>
<dbReference type="SMART" id="SM00298">
    <property type="entry name" value="CHROMO"/>
    <property type="match status" value="1"/>
</dbReference>
<dbReference type="InterPro" id="IPR023780">
    <property type="entry name" value="Chromo_domain"/>
</dbReference>
<dbReference type="PROSITE" id="PS00598">
    <property type="entry name" value="CHROMO_1"/>
    <property type="match status" value="1"/>
</dbReference>
<dbReference type="PANTHER" id="PTHR22812">
    <property type="entry name" value="CHROMOBOX PROTEIN"/>
    <property type="match status" value="1"/>
</dbReference>
<protein>
    <submittedName>
        <fullName evidence="4">Chromobox homolog 5-like</fullName>
    </submittedName>
</protein>
<dbReference type="Gene3D" id="2.40.50.40">
    <property type="match status" value="1"/>
</dbReference>